<evidence type="ECO:0000313" key="2">
    <source>
        <dbReference type="Proteomes" id="UP000613580"/>
    </source>
</evidence>
<evidence type="ECO:0008006" key="3">
    <source>
        <dbReference type="Google" id="ProtNLM"/>
    </source>
</evidence>
<dbReference type="Proteomes" id="UP000613580">
    <property type="component" value="Unassembled WGS sequence"/>
</dbReference>
<dbReference type="SUPFAM" id="SSF52047">
    <property type="entry name" value="RNI-like"/>
    <property type="match status" value="1"/>
</dbReference>
<accession>A0A8H6TKZ7</accession>
<comment type="caution">
    <text evidence="1">The sequence shown here is derived from an EMBL/GenBank/DDBJ whole genome shotgun (WGS) entry which is preliminary data.</text>
</comment>
<dbReference type="OrthoDB" id="2864564at2759"/>
<dbReference type="Gene3D" id="3.80.10.10">
    <property type="entry name" value="Ribonuclease Inhibitor"/>
    <property type="match status" value="1"/>
</dbReference>
<gene>
    <name evidence="1" type="ORF">HMN09_00371600</name>
</gene>
<dbReference type="AlphaFoldDB" id="A0A8H6TKZ7"/>
<dbReference type="InterPro" id="IPR032675">
    <property type="entry name" value="LRR_dom_sf"/>
</dbReference>
<sequence>MNPLSIPPELWAEIFKEVDYWSTLRLTAVMATCRTFAHVARPLHLATCYFAPHGLKSSLGEPLKLCVLASPAEEQKTIARLDFWTSEAVAPAVRHCVVTTWPAEAQPTGYGVVIDDTTVPPLLDLFIGRLHRLSQLRSLVLQNVLLTGPLVASIYRDLPHLEELSIQVWTQQTPISFSCPDLGSGPRIAKFSITTDEFRPRPVTNQLLAPWVSLLSPTHLQEIKLDSRMHDWRINDIPVLSSVKTVEVDIRRPGTDAENVLALSQKFPSVRNLSLATASRFSEDMGAACDALLRHATKLRIGHQALPFCLPRTQNLLELDVNSSPAAADLVAHLNSSHFSTITTFLCDFWVKRAAPPSTGDLAAILGCFPQLRHLNMWFRAPSNHDDGRVSIGVLNSLMSAAFPPTITTIVVFASRLGGERTPLSLPPELRGLLPEPTVIRDSIIRQNPLLTTLWVQAGPILIVWRPRTSASGGVVADSICTENPEQGQYPTRFHWWDTRAQDD</sequence>
<proteinExistence type="predicted"/>
<protein>
    <recommendedName>
        <fullName evidence="3">F-box domain-containing protein</fullName>
    </recommendedName>
</protein>
<keyword evidence="2" id="KW-1185">Reference proteome</keyword>
<name>A0A8H6TKZ7_MYCCL</name>
<dbReference type="EMBL" id="JACAZE010000004">
    <property type="protein sequence ID" value="KAF7318607.1"/>
    <property type="molecule type" value="Genomic_DNA"/>
</dbReference>
<organism evidence="1 2">
    <name type="scientific">Mycena chlorophos</name>
    <name type="common">Agaric fungus</name>
    <name type="synonym">Agaricus chlorophos</name>
    <dbReference type="NCBI Taxonomy" id="658473"/>
    <lineage>
        <taxon>Eukaryota</taxon>
        <taxon>Fungi</taxon>
        <taxon>Dikarya</taxon>
        <taxon>Basidiomycota</taxon>
        <taxon>Agaricomycotina</taxon>
        <taxon>Agaricomycetes</taxon>
        <taxon>Agaricomycetidae</taxon>
        <taxon>Agaricales</taxon>
        <taxon>Marasmiineae</taxon>
        <taxon>Mycenaceae</taxon>
        <taxon>Mycena</taxon>
    </lineage>
</organism>
<evidence type="ECO:0000313" key="1">
    <source>
        <dbReference type="EMBL" id="KAF7318607.1"/>
    </source>
</evidence>
<reference evidence="1" key="1">
    <citation type="submission" date="2020-05" db="EMBL/GenBank/DDBJ databases">
        <title>Mycena genomes resolve the evolution of fungal bioluminescence.</title>
        <authorList>
            <person name="Tsai I.J."/>
        </authorList>
    </citation>
    <scope>NUCLEOTIDE SEQUENCE</scope>
    <source>
        <strain evidence="1">110903Hualien_Pintung</strain>
    </source>
</reference>